<evidence type="ECO:0000313" key="1">
    <source>
        <dbReference type="EMBL" id="CAG5099630.1"/>
    </source>
</evidence>
<accession>A0ABN7SGN2</accession>
<sequence length="83" mass="9156">MSSTNVDLVAFENKCDTCTNMCYYAADVPKCVKDCMRENQRSCSNGYLGLIISRGDVGGSYYGGDVYESRYEGITCGGYCYYG</sequence>
<keyword evidence="2" id="KW-1185">Reference proteome</keyword>
<evidence type="ECO:0000313" key="2">
    <source>
        <dbReference type="Proteomes" id="UP001158576"/>
    </source>
</evidence>
<dbReference type="Proteomes" id="UP001158576">
    <property type="component" value="Chromosome XSR"/>
</dbReference>
<gene>
    <name evidence="1" type="ORF">OKIOD_LOCUS8167</name>
</gene>
<dbReference type="EMBL" id="OU015569">
    <property type="protein sequence ID" value="CAG5099630.1"/>
    <property type="molecule type" value="Genomic_DNA"/>
</dbReference>
<organism evidence="1 2">
    <name type="scientific">Oikopleura dioica</name>
    <name type="common">Tunicate</name>
    <dbReference type="NCBI Taxonomy" id="34765"/>
    <lineage>
        <taxon>Eukaryota</taxon>
        <taxon>Metazoa</taxon>
        <taxon>Chordata</taxon>
        <taxon>Tunicata</taxon>
        <taxon>Appendicularia</taxon>
        <taxon>Copelata</taxon>
        <taxon>Oikopleuridae</taxon>
        <taxon>Oikopleura</taxon>
    </lineage>
</organism>
<proteinExistence type="predicted"/>
<name>A0ABN7SGN2_OIKDI</name>
<protein>
    <submittedName>
        <fullName evidence="1">Oidioi.mRNA.OKI2018_I69.XSR.g16609.t1.cds</fullName>
    </submittedName>
</protein>
<reference evidence="1 2" key="1">
    <citation type="submission" date="2021-04" db="EMBL/GenBank/DDBJ databases">
        <authorList>
            <person name="Bliznina A."/>
        </authorList>
    </citation>
    <scope>NUCLEOTIDE SEQUENCE [LARGE SCALE GENOMIC DNA]</scope>
</reference>